<dbReference type="Pfam" id="PF13656">
    <property type="entry name" value="RNA_pol_L_2"/>
    <property type="match status" value="1"/>
</dbReference>
<name>A0A0H5R650_9EUKA</name>
<dbReference type="PANTHER" id="PTHR13946">
    <property type="entry name" value="DNA-DIRECTED RNA POLYMERASE I,II,III"/>
    <property type="match status" value="1"/>
</dbReference>
<protein>
    <recommendedName>
        <fullName evidence="4">DNA-directed RNA polymerase RBP11-like dimerisation domain-containing protein</fullName>
    </recommendedName>
</protein>
<evidence type="ECO:0000256" key="1">
    <source>
        <dbReference type="ARBA" id="ARBA00022478"/>
    </source>
</evidence>
<dbReference type="InterPro" id="IPR022905">
    <property type="entry name" value="Rpo11-like"/>
</dbReference>
<evidence type="ECO:0000256" key="2">
    <source>
        <dbReference type="ARBA" id="ARBA00023163"/>
    </source>
</evidence>
<dbReference type="InterPro" id="IPR036603">
    <property type="entry name" value="RBP11-like"/>
</dbReference>
<feature type="non-terminal residue" evidence="5">
    <location>
        <position position="1"/>
    </location>
</feature>
<dbReference type="GO" id="GO:0003899">
    <property type="term" value="F:DNA-directed RNA polymerase activity"/>
    <property type="evidence" value="ECO:0007669"/>
    <property type="project" value="InterPro"/>
</dbReference>
<comment type="similarity">
    <text evidence="3">Belongs to the archaeal Rpo11/eukaryotic RPB11/RPC19 RNA polymerase subunit family.</text>
</comment>
<reference evidence="5" key="1">
    <citation type="submission" date="2015-04" db="EMBL/GenBank/DDBJ databases">
        <title>The genome sequence of the plant pathogenic Rhizarian Plasmodiophora brassicae reveals insights in its biotrophic life cycle and the origin of chitin synthesis.</title>
        <authorList>
            <person name="Schwelm A."/>
            <person name="Fogelqvist J."/>
            <person name="Knaust A."/>
            <person name="Julke S."/>
            <person name="Lilja T."/>
            <person name="Dhandapani V."/>
            <person name="Bonilla-Rosso G."/>
            <person name="Karlsson M."/>
            <person name="Shevchenko A."/>
            <person name="Choi S.R."/>
            <person name="Kim H.G."/>
            <person name="Park J.Y."/>
            <person name="Lim Y.P."/>
            <person name="Ludwig-Muller J."/>
            <person name="Dixelius C."/>
        </authorList>
    </citation>
    <scope>NUCLEOTIDE SEQUENCE</scope>
    <source>
        <tissue evidence="5">Potato root galls</tissue>
    </source>
</reference>
<keyword evidence="2" id="KW-0804">Transcription</keyword>
<feature type="domain" description="DNA-directed RNA polymerase RBP11-like dimerisation" evidence="4">
    <location>
        <begin position="36"/>
        <end position="108"/>
    </location>
</feature>
<dbReference type="GO" id="GO:0006383">
    <property type="term" value="P:transcription by RNA polymerase III"/>
    <property type="evidence" value="ECO:0007669"/>
    <property type="project" value="TreeGrafter"/>
</dbReference>
<evidence type="ECO:0000259" key="4">
    <source>
        <dbReference type="Pfam" id="PF13656"/>
    </source>
</evidence>
<evidence type="ECO:0000256" key="3">
    <source>
        <dbReference type="ARBA" id="ARBA00025751"/>
    </source>
</evidence>
<evidence type="ECO:0000313" key="5">
    <source>
        <dbReference type="EMBL" id="CRZ09247.1"/>
    </source>
</evidence>
<dbReference type="SUPFAM" id="SSF55257">
    <property type="entry name" value="RBP11-like subunits of RNA polymerase"/>
    <property type="match status" value="1"/>
</dbReference>
<organism evidence="5">
    <name type="scientific">Spongospora subterranea</name>
    <dbReference type="NCBI Taxonomy" id="70186"/>
    <lineage>
        <taxon>Eukaryota</taxon>
        <taxon>Sar</taxon>
        <taxon>Rhizaria</taxon>
        <taxon>Endomyxa</taxon>
        <taxon>Phytomyxea</taxon>
        <taxon>Plasmodiophorida</taxon>
        <taxon>Plasmodiophoridae</taxon>
        <taxon>Spongospora</taxon>
    </lineage>
</organism>
<keyword evidence="1" id="KW-0240">DNA-directed RNA polymerase</keyword>
<dbReference type="AlphaFoldDB" id="A0A0H5R650"/>
<dbReference type="GO" id="GO:0005736">
    <property type="term" value="C:RNA polymerase I complex"/>
    <property type="evidence" value="ECO:0007669"/>
    <property type="project" value="TreeGrafter"/>
</dbReference>
<dbReference type="GO" id="GO:0005666">
    <property type="term" value="C:RNA polymerase III complex"/>
    <property type="evidence" value="ECO:0007669"/>
    <property type="project" value="TreeGrafter"/>
</dbReference>
<dbReference type="InterPro" id="IPR009025">
    <property type="entry name" value="RBP11-like_dimer"/>
</dbReference>
<dbReference type="GO" id="GO:0046983">
    <property type="term" value="F:protein dimerization activity"/>
    <property type="evidence" value="ECO:0007669"/>
    <property type="project" value="InterPro"/>
</dbReference>
<dbReference type="CDD" id="cd07029">
    <property type="entry name" value="RNAP_I_III_AC19"/>
    <property type="match status" value="1"/>
</dbReference>
<dbReference type="GO" id="GO:0006362">
    <property type="term" value="P:transcription elongation by RNA polymerase I"/>
    <property type="evidence" value="ECO:0007669"/>
    <property type="project" value="TreeGrafter"/>
</dbReference>
<dbReference type="Gene3D" id="3.30.1360.10">
    <property type="entry name" value="RNA polymerase, RBP11-like subunit"/>
    <property type="match status" value="1"/>
</dbReference>
<proteinExistence type="inferred from homology"/>
<dbReference type="PANTHER" id="PTHR13946:SF28">
    <property type="entry name" value="DNA-DIRECTED RNA POLYMERASES I AND III SUBUNIT RPAC2"/>
    <property type="match status" value="1"/>
</dbReference>
<dbReference type="InterPro" id="IPR033898">
    <property type="entry name" value="RNAP_AC19"/>
</dbReference>
<dbReference type="EMBL" id="HACM01008805">
    <property type="protein sequence ID" value="CRZ09247.1"/>
    <property type="molecule type" value="Transcribed_RNA"/>
</dbReference>
<accession>A0A0H5R650</accession>
<sequence>FASHWPEIEFGLLMDPTPRRDRIPKLQLEGNADETCMTFLIEKEDHTLGNALRFIMAKSLNVEFCGYSVPHPTEHRMNIRVQTTGALATHELRSSLNTLLTMCDHLKNTYSNALDEYRLQ</sequence>
<dbReference type="HAMAP" id="MF_00261">
    <property type="entry name" value="RNApol_arch_Rpo11"/>
    <property type="match status" value="1"/>
</dbReference>